<name>A0A248KKU9_9ENTR</name>
<dbReference type="Gene3D" id="1.10.443.10">
    <property type="entry name" value="Intergrase catalytic core"/>
    <property type="match status" value="1"/>
</dbReference>
<comment type="similarity">
    <text evidence="1">Belongs to the 'phage' integrase family.</text>
</comment>
<reference evidence="6 7" key="1">
    <citation type="submission" date="2017-06" db="EMBL/GenBank/DDBJ databases">
        <title>Origin of plasmid-mediated fosfomycin resistance gene fosA3.</title>
        <authorList>
            <person name="Ito R."/>
            <person name="Pacey M.P."/>
            <person name="Doi Y."/>
        </authorList>
    </citation>
    <scope>NUCLEOTIDE SEQUENCE [LARGE SCALE GENOMIC DNA]</scope>
    <source>
        <strain evidence="6 7">YDC799</strain>
    </source>
</reference>
<evidence type="ECO:0000256" key="4">
    <source>
        <dbReference type="ARBA" id="ARBA00023172"/>
    </source>
</evidence>
<keyword evidence="4" id="KW-0233">DNA recombination</keyword>
<dbReference type="InterPro" id="IPR010998">
    <property type="entry name" value="Integrase_recombinase_N"/>
</dbReference>
<keyword evidence="3" id="KW-0238">DNA-binding</keyword>
<evidence type="ECO:0000259" key="5">
    <source>
        <dbReference type="PROSITE" id="PS51898"/>
    </source>
</evidence>
<dbReference type="AlphaFoldDB" id="A0A248KKU9"/>
<dbReference type="GO" id="GO:0003677">
    <property type="term" value="F:DNA binding"/>
    <property type="evidence" value="ECO:0007669"/>
    <property type="project" value="UniProtKB-KW"/>
</dbReference>
<dbReference type="Proteomes" id="UP000197098">
    <property type="component" value="Chromosome"/>
</dbReference>
<dbReference type="Gene3D" id="1.10.150.130">
    <property type="match status" value="1"/>
</dbReference>
<protein>
    <submittedName>
        <fullName evidence="6">Recombinase</fullName>
    </submittedName>
</protein>
<dbReference type="InterPro" id="IPR011010">
    <property type="entry name" value="DNA_brk_join_enz"/>
</dbReference>
<evidence type="ECO:0000256" key="1">
    <source>
        <dbReference type="ARBA" id="ARBA00008857"/>
    </source>
</evidence>
<evidence type="ECO:0000313" key="7">
    <source>
        <dbReference type="Proteomes" id="UP000197098"/>
    </source>
</evidence>
<dbReference type="PANTHER" id="PTHR30629">
    <property type="entry name" value="PROPHAGE INTEGRASE"/>
    <property type="match status" value="1"/>
</dbReference>
<gene>
    <name evidence="6" type="ORF">CEW81_18175</name>
</gene>
<proteinExistence type="inferred from homology"/>
<dbReference type="PANTHER" id="PTHR30629:SF2">
    <property type="entry name" value="PROPHAGE INTEGRASE INTS-RELATED"/>
    <property type="match status" value="1"/>
</dbReference>
<keyword evidence="2" id="KW-0229">DNA integration</keyword>
<dbReference type="InterPro" id="IPR013762">
    <property type="entry name" value="Integrase-like_cat_sf"/>
</dbReference>
<dbReference type="GO" id="GO:0006310">
    <property type="term" value="P:DNA recombination"/>
    <property type="evidence" value="ECO:0007669"/>
    <property type="project" value="UniProtKB-KW"/>
</dbReference>
<dbReference type="InterPro" id="IPR002104">
    <property type="entry name" value="Integrase_catalytic"/>
</dbReference>
<evidence type="ECO:0000256" key="3">
    <source>
        <dbReference type="ARBA" id="ARBA00023125"/>
    </source>
</evidence>
<accession>A0A248KKU9</accession>
<dbReference type="EMBL" id="CP022114">
    <property type="protein sequence ID" value="ASG63916.1"/>
    <property type="molecule type" value="Genomic_DNA"/>
</dbReference>
<sequence length="313" mass="35558">MSRHHFRPFPEYIADQKRTNKRGWKKKENRLNQVLNGGAIPPALEAQKVTTLHIREALAQFIRRGAVAGSNTARADLHACFNFALHADNNPATLGAAIRYGVTINPVTAIPKQIGAEKIGSRYLSWDELARLIKALTLPDTEKLIRPDCCRLLLLCLYTGGQRPWELMTNKHENISENILSIPEEISKTSNFHSVPLHAKALEIIATQKRLNPRKAFLFPAGSKSGHMESSLLGRQVRALCAALNMKPFTPRDLRRTFKTLAGDMGVPLELRDILQNHRRPGVSGRVYDKYYYMREKREILDAWHKRLDEITQ</sequence>
<dbReference type="PROSITE" id="PS51898">
    <property type="entry name" value="TYR_RECOMBINASE"/>
    <property type="match status" value="1"/>
</dbReference>
<feature type="domain" description="Tyr recombinase" evidence="5">
    <location>
        <begin position="131"/>
        <end position="302"/>
    </location>
</feature>
<dbReference type="InterPro" id="IPR050808">
    <property type="entry name" value="Phage_Integrase"/>
</dbReference>
<evidence type="ECO:0000256" key="2">
    <source>
        <dbReference type="ARBA" id="ARBA00022908"/>
    </source>
</evidence>
<dbReference type="Pfam" id="PF00589">
    <property type="entry name" value="Phage_integrase"/>
    <property type="match status" value="1"/>
</dbReference>
<organism evidence="6 7">
    <name type="scientific">Kluyvera genomosp. 3</name>
    <dbReference type="NCBI Taxonomy" id="2774055"/>
    <lineage>
        <taxon>Bacteria</taxon>
        <taxon>Pseudomonadati</taxon>
        <taxon>Pseudomonadota</taxon>
        <taxon>Gammaproteobacteria</taxon>
        <taxon>Enterobacterales</taxon>
        <taxon>Enterobacteriaceae</taxon>
        <taxon>Kluyvera</taxon>
    </lineage>
</organism>
<dbReference type="SUPFAM" id="SSF56349">
    <property type="entry name" value="DNA breaking-rejoining enzymes"/>
    <property type="match status" value="1"/>
</dbReference>
<evidence type="ECO:0000313" key="6">
    <source>
        <dbReference type="EMBL" id="ASG63916.1"/>
    </source>
</evidence>
<dbReference type="GO" id="GO:0015074">
    <property type="term" value="P:DNA integration"/>
    <property type="evidence" value="ECO:0007669"/>
    <property type="project" value="UniProtKB-KW"/>
</dbReference>